<proteinExistence type="inferred from homology"/>
<dbReference type="HAMAP" id="MF_00115">
    <property type="entry name" value="MscL"/>
    <property type="match status" value="1"/>
</dbReference>
<protein>
    <recommendedName>
        <fullName evidence="10">Large-conductance mechanosensitive channel</fullName>
    </recommendedName>
</protein>
<evidence type="ECO:0000256" key="8">
    <source>
        <dbReference type="ARBA" id="ARBA00023136"/>
    </source>
</evidence>
<dbReference type="InterPro" id="IPR001185">
    <property type="entry name" value="MS_channel"/>
</dbReference>
<evidence type="ECO:0000256" key="6">
    <source>
        <dbReference type="ARBA" id="ARBA00022989"/>
    </source>
</evidence>
<dbReference type="RefSeq" id="WP_191800359.1">
    <property type="nucleotide sequence ID" value="NZ_JACSQL010000004.1"/>
</dbReference>
<dbReference type="InterPro" id="IPR036019">
    <property type="entry name" value="MscL_channel"/>
</dbReference>
<evidence type="ECO:0000256" key="3">
    <source>
        <dbReference type="ARBA" id="ARBA00022448"/>
    </source>
</evidence>
<comment type="function">
    <text evidence="10">Channel that opens in response to stretch forces in the membrane lipid bilayer. May participate in the regulation of osmotic pressure changes within the cell.</text>
</comment>
<evidence type="ECO:0000256" key="2">
    <source>
        <dbReference type="ARBA" id="ARBA00007254"/>
    </source>
</evidence>
<dbReference type="Gene3D" id="1.10.1200.120">
    <property type="entry name" value="Large-conductance mechanosensitive channel, MscL, domain 1"/>
    <property type="match status" value="1"/>
</dbReference>
<keyword evidence="6 10" id="KW-1133">Transmembrane helix</keyword>
<evidence type="ECO:0000256" key="10">
    <source>
        <dbReference type="HAMAP-Rule" id="MF_00115"/>
    </source>
</evidence>
<comment type="subunit">
    <text evidence="10">Homopentamer.</text>
</comment>
<sequence>MCLKGIISEFKEFAVRGNVIDLAVGVIIGGAFGKIITSFVNDILMPPIGLILGNRSFEQLFLPLEKGIFTLEGSTYTTLAMAEAEEIPVLRYGQFINVVLDFMIVAFCIFMFIKAINRFKRKEEKPEPKKTTRACPYCISDIPLEATRCSHCTSLVEPILGTEKAKA</sequence>
<keyword evidence="9 10" id="KW-0407">Ion channel</keyword>
<keyword evidence="4 10" id="KW-1003">Cell membrane</keyword>
<evidence type="ECO:0000256" key="9">
    <source>
        <dbReference type="ARBA" id="ARBA00023303"/>
    </source>
</evidence>
<dbReference type="InterPro" id="IPR037673">
    <property type="entry name" value="MSC/AndL"/>
</dbReference>
<name>A0ABR8T0E5_9BACL</name>
<reference evidence="11 12" key="1">
    <citation type="submission" date="2020-08" db="EMBL/GenBank/DDBJ databases">
        <title>A Genomic Blueprint of the Chicken Gut Microbiome.</title>
        <authorList>
            <person name="Gilroy R."/>
            <person name="Ravi A."/>
            <person name="Getino M."/>
            <person name="Pursley I."/>
            <person name="Horton D.L."/>
            <person name="Alikhan N.-F."/>
            <person name="Baker D."/>
            <person name="Gharbi K."/>
            <person name="Hall N."/>
            <person name="Watson M."/>
            <person name="Adriaenssens E.M."/>
            <person name="Foster-Nyarko E."/>
            <person name="Jarju S."/>
            <person name="Secka A."/>
            <person name="Antonio M."/>
            <person name="Oren A."/>
            <person name="Chaudhuri R."/>
            <person name="La Ragione R.M."/>
            <person name="Hildebrand F."/>
            <person name="Pallen M.J."/>
        </authorList>
    </citation>
    <scope>NUCLEOTIDE SEQUENCE [LARGE SCALE GENOMIC DNA]</scope>
    <source>
        <strain evidence="11 12">Sa2BVA9</strain>
    </source>
</reference>
<dbReference type="PANTHER" id="PTHR30266:SF2">
    <property type="entry name" value="LARGE-CONDUCTANCE MECHANOSENSITIVE CHANNEL"/>
    <property type="match status" value="1"/>
</dbReference>
<dbReference type="Proteomes" id="UP000608071">
    <property type="component" value="Unassembled WGS sequence"/>
</dbReference>
<evidence type="ECO:0000256" key="7">
    <source>
        <dbReference type="ARBA" id="ARBA00023065"/>
    </source>
</evidence>
<dbReference type="NCBIfam" id="TIGR00220">
    <property type="entry name" value="mscL"/>
    <property type="match status" value="1"/>
</dbReference>
<gene>
    <name evidence="10 11" type="primary">mscL</name>
    <name evidence="11" type="ORF">H9647_11930</name>
</gene>
<dbReference type="InterPro" id="IPR019823">
    <property type="entry name" value="Mechanosensitive_channel_CS"/>
</dbReference>
<evidence type="ECO:0000313" key="11">
    <source>
        <dbReference type="EMBL" id="MBD7968774.1"/>
    </source>
</evidence>
<dbReference type="SUPFAM" id="SSF81330">
    <property type="entry name" value="Gated mechanosensitive channel"/>
    <property type="match status" value="1"/>
</dbReference>
<dbReference type="PRINTS" id="PR01264">
    <property type="entry name" value="MECHCHANNEL"/>
</dbReference>
<feature type="transmembrane region" description="Helical" evidence="10">
    <location>
        <begin position="95"/>
        <end position="113"/>
    </location>
</feature>
<keyword evidence="3 10" id="KW-0813">Transport</keyword>
<dbReference type="EMBL" id="JACSQL010000004">
    <property type="protein sequence ID" value="MBD7968774.1"/>
    <property type="molecule type" value="Genomic_DNA"/>
</dbReference>
<accession>A0ABR8T0E5</accession>
<evidence type="ECO:0000313" key="12">
    <source>
        <dbReference type="Proteomes" id="UP000608071"/>
    </source>
</evidence>
<comment type="subcellular location">
    <subcellularLocation>
        <location evidence="1 10">Cell membrane</location>
        <topology evidence="1 10">Multi-pass membrane protein</topology>
    </subcellularLocation>
</comment>
<keyword evidence="7 10" id="KW-0406">Ion transport</keyword>
<dbReference type="PANTHER" id="PTHR30266">
    <property type="entry name" value="MECHANOSENSITIVE CHANNEL MSCL"/>
    <property type="match status" value="1"/>
</dbReference>
<evidence type="ECO:0000256" key="1">
    <source>
        <dbReference type="ARBA" id="ARBA00004651"/>
    </source>
</evidence>
<keyword evidence="5 10" id="KW-0812">Transmembrane</keyword>
<feature type="transmembrane region" description="Helical" evidence="10">
    <location>
        <begin position="20"/>
        <end position="40"/>
    </location>
</feature>
<dbReference type="Pfam" id="PF01741">
    <property type="entry name" value="MscL"/>
    <property type="match status" value="1"/>
</dbReference>
<comment type="caution">
    <text evidence="11">The sequence shown here is derived from an EMBL/GenBank/DDBJ whole genome shotgun (WGS) entry which is preliminary data.</text>
</comment>
<dbReference type="PROSITE" id="PS01327">
    <property type="entry name" value="MSCL"/>
    <property type="match status" value="1"/>
</dbReference>
<comment type="similarity">
    <text evidence="2 10">Belongs to the MscL family.</text>
</comment>
<organism evidence="11 12">
    <name type="scientific">Paenibacillus gallinarum</name>
    <dbReference type="NCBI Taxonomy" id="2762232"/>
    <lineage>
        <taxon>Bacteria</taxon>
        <taxon>Bacillati</taxon>
        <taxon>Bacillota</taxon>
        <taxon>Bacilli</taxon>
        <taxon>Bacillales</taxon>
        <taxon>Paenibacillaceae</taxon>
        <taxon>Paenibacillus</taxon>
    </lineage>
</organism>
<evidence type="ECO:0000256" key="4">
    <source>
        <dbReference type="ARBA" id="ARBA00022475"/>
    </source>
</evidence>
<evidence type="ECO:0000256" key="5">
    <source>
        <dbReference type="ARBA" id="ARBA00022692"/>
    </source>
</evidence>
<keyword evidence="8 10" id="KW-0472">Membrane</keyword>
<keyword evidence="12" id="KW-1185">Reference proteome</keyword>